<accession>A0ABD4KXG1</accession>
<reference evidence="1 2" key="1">
    <citation type="journal article" date="2021" name="PeerJ">
        <title>Analysis of 44 Vibrio anguillarum genomes reveals high genetic diversity.</title>
        <authorList>
            <person name="Hansen M.J."/>
            <person name="Dalsgaard I."/>
        </authorList>
    </citation>
    <scope>NUCLEOTIDE SEQUENCE [LARGE SCALE GENOMIC DNA]</scope>
    <source>
        <strain evidence="1 2">17-16730-2A</strain>
    </source>
</reference>
<sequence>MKQDSAFLTPHPREITNLIEPAILKRLQKEKRGQGVGK</sequence>
<keyword evidence="1" id="KW-0255">Endonuclease</keyword>
<name>A0ABD4KXG1_VIBAN</name>
<dbReference type="GO" id="GO:0004519">
    <property type="term" value="F:endonuclease activity"/>
    <property type="evidence" value="ECO:0007669"/>
    <property type="project" value="UniProtKB-KW"/>
</dbReference>
<proteinExistence type="predicted"/>
<evidence type="ECO:0000313" key="2">
    <source>
        <dbReference type="Proteomes" id="UP000722957"/>
    </source>
</evidence>
<dbReference type="AlphaFoldDB" id="A0ABD4KXG1"/>
<organism evidence="1 2">
    <name type="scientific">Vibrio anguillarum</name>
    <name type="common">Listonella anguillarum</name>
    <dbReference type="NCBI Taxonomy" id="55601"/>
    <lineage>
        <taxon>Bacteria</taxon>
        <taxon>Pseudomonadati</taxon>
        <taxon>Pseudomonadota</taxon>
        <taxon>Gammaproteobacteria</taxon>
        <taxon>Vibrionales</taxon>
        <taxon>Vibrionaceae</taxon>
        <taxon>Vibrio</taxon>
    </lineage>
</organism>
<feature type="non-terminal residue" evidence="1">
    <location>
        <position position="38"/>
    </location>
</feature>
<protein>
    <submittedName>
        <fullName evidence="1">Heteromeric transposase endonuclease subunit TnsA</fullName>
    </submittedName>
</protein>
<gene>
    <name evidence="1" type="ORF">EAY07_24885</name>
</gene>
<dbReference type="EMBL" id="RDOM01000944">
    <property type="protein sequence ID" value="MBF4275185.1"/>
    <property type="molecule type" value="Genomic_DNA"/>
</dbReference>
<comment type="caution">
    <text evidence="1">The sequence shown here is derived from an EMBL/GenBank/DDBJ whole genome shotgun (WGS) entry which is preliminary data.</text>
</comment>
<dbReference type="Proteomes" id="UP000722957">
    <property type="component" value="Unassembled WGS sequence"/>
</dbReference>
<evidence type="ECO:0000313" key="1">
    <source>
        <dbReference type="EMBL" id="MBF4275185.1"/>
    </source>
</evidence>
<keyword evidence="1" id="KW-0378">Hydrolase</keyword>
<keyword evidence="1" id="KW-0540">Nuclease</keyword>